<sequence length="396" mass="43453">MTHQQRPSPYPDRSGVVGQAGFAGRSAFVDLAHRSHRVIVEHQHPSGAYPASPTFSAYQGFAWFRDGSFTAEGISRYGDVASADRFHDWVNGVLTSRQAQIEALVAAAAAGQEVPVERMLPTRFTLSGGEGSVEWWDFQTDGYGMWLWAVTTHARRHGLNLERWRAGMELCVDYVAAFWDRPCYDWWEEHLEQRHVSTLGALYGGLTAVVASGALDDVRTARASQIAAEIRKLTLDEGVRGGHLTKWLGTDAVDASLAACVVPFGLVDVDDPIAAATLDAIAADLDVDGGVHRFSADVFYGGGQWLLLSALQGWNRAVAGDHAAARRYLTWIAERATDRGELPEQVPDHLLAPEHRAEWIERWGPVATPLLWSHGMYLILADELGLLDTAHHGGVR</sequence>
<proteinExistence type="predicted"/>
<dbReference type="PANTHER" id="PTHR31616">
    <property type="entry name" value="TREHALASE"/>
    <property type="match status" value="1"/>
</dbReference>
<dbReference type="Gene3D" id="1.50.10.10">
    <property type="match status" value="1"/>
</dbReference>
<gene>
    <name evidence="2" type="ORF">G1H10_20180</name>
</gene>
<keyword evidence="3" id="KW-1185">Reference proteome</keyword>
<accession>A0A6L9SDB6</accession>
<dbReference type="RefSeq" id="WP_163741107.1">
    <property type="nucleotide sequence ID" value="NZ_JAAGOA010000015.1"/>
</dbReference>
<dbReference type="EMBL" id="JAAGOA010000015">
    <property type="protein sequence ID" value="NEE02491.1"/>
    <property type="molecule type" value="Genomic_DNA"/>
</dbReference>
<dbReference type="SUPFAM" id="SSF48208">
    <property type="entry name" value="Six-hairpin glycosidases"/>
    <property type="match status" value="1"/>
</dbReference>
<protein>
    <submittedName>
        <fullName evidence="2">Glycoside hydrolase family 15</fullName>
    </submittedName>
</protein>
<organism evidence="2 3">
    <name type="scientific">Phytoactinopolyspora halotolerans</name>
    <dbReference type="NCBI Taxonomy" id="1981512"/>
    <lineage>
        <taxon>Bacteria</taxon>
        <taxon>Bacillati</taxon>
        <taxon>Actinomycetota</taxon>
        <taxon>Actinomycetes</taxon>
        <taxon>Jiangellales</taxon>
        <taxon>Jiangellaceae</taxon>
        <taxon>Phytoactinopolyspora</taxon>
    </lineage>
</organism>
<dbReference type="GO" id="GO:0005975">
    <property type="term" value="P:carbohydrate metabolic process"/>
    <property type="evidence" value="ECO:0007669"/>
    <property type="project" value="InterPro"/>
</dbReference>
<dbReference type="Proteomes" id="UP000475214">
    <property type="component" value="Unassembled WGS sequence"/>
</dbReference>
<evidence type="ECO:0000259" key="1">
    <source>
        <dbReference type="Pfam" id="PF00723"/>
    </source>
</evidence>
<dbReference type="AlphaFoldDB" id="A0A6L9SDB6"/>
<evidence type="ECO:0000313" key="3">
    <source>
        <dbReference type="Proteomes" id="UP000475214"/>
    </source>
</evidence>
<evidence type="ECO:0000313" key="2">
    <source>
        <dbReference type="EMBL" id="NEE02491.1"/>
    </source>
</evidence>
<dbReference type="InterPro" id="IPR011613">
    <property type="entry name" value="GH15-like"/>
</dbReference>
<keyword evidence="2" id="KW-0378">Hydrolase</keyword>
<dbReference type="PANTHER" id="PTHR31616:SF0">
    <property type="entry name" value="GLUCAN 1,4-ALPHA-GLUCOSIDASE"/>
    <property type="match status" value="1"/>
</dbReference>
<feature type="domain" description="GH15-like" evidence="1">
    <location>
        <begin position="35"/>
        <end position="311"/>
    </location>
</feature>
<comment type="caution">
    <text evidence="2">The sequence shown here is derived from an EMBL/GenBank/DDBJ whole genome shotgun (WGS) entry which is preliminary data.</text>
</comment>
<dbReference type="InterPro" id="IPR008928">
    <property type="entry name" value="6-hairpin_glycosidase_sf"/>
</dbReference>
<dbReference type="Pfam" id="PF00723">
    <property type="entry name" value="Glyco_hydro_15"/>
    <property type="match status" value="1"/>
</dbReference>
<name>A0A6L9SDB6_9ACTN</name>
<dbReference type="InterPro" id="IPR012341">
    <property type="entry name" value="6hp_glycosidase-like_sf"/>
</dbReference>
<dbReference type="GO" id="GO:0004553">
    <property type="term" value="F:hydrolase activity, hydrolyzing O-glycosyl compounds"/>
    <property type="evidence" value="ECO:0007669"/>
    <property type="project" value="TreeGrafter"/>
</dbReference>
<reference evidence="2 3" key="1">
    <citation type="submission" date="2020-02" db="EMBL/GenBank/DDBJ databases">
        <authorList>
            <person name="Li X.-J."/>
            <person name="Han X.-M."/>
        </authorList>
    </citation>
    <scope>NUCLEOTIDE SEQUENCE [LARGE SCALE GENOMIC DNA]</scope>
    <source>
        <strain evidence="2 3">CCTCC AB 2017055</strain>
    </source>
</reference>